<feature type="transmembrane region" description="Helical" evidence="6">
    <location>
        <begin position="20"/>
        <end position="42"/>
    </location>
</feature>
<dbReference type="PROSITE" id="PS00217">
    <property type="entry name" value="SUGAR_TRANSPORT_2"/>
    <property type="match status" value="1"/>
</dbReference>
<keyword evidence="2" id="KW-0813">Transport</keyword>
<dbReference type="InterPro" id="IPR020846">
    <property type="entry name" value="MFS_dom"/>
</dbReference>
<feature type="transmembrane region" description="Helical" evidence="6">
    <location>
        <begin position="67"/>
        <end position="89"/>
    </location>
</feature>
<evidence type="ECO:0000256" key="2">
    <source>
        <dbReference type="ARBA" id="ARBA00022448"/>
    </source>
</evidence>
<feature type="transmembrane region" description="Helical" evidence="6">
    <location>
        <begin position="354"/>
        <end position="371"/>
    </location>
</feature>
<feature type="transmembrane region" description="Helical" evidence="6">
    <location>
        <begin position="101"/>
        <end position="118"/>
    </location>
</feature>
<name>A0A2T2X3S1_9FIRM</name>
<reference evidence="8 9" key="1">
    <citation type="journal article" date="2014" name="BMC Genomics">
        <title>Comparison of environmental and isolate Sulfobacillus genomes reveals diverse carbon, sulfur, nitrogen, and hydrogen metabolisms.</title>
        <authorList>
            <person name="Justice N.B."/>
            <person name="Norman A."/>
            <person name="Brown C.T."/>
            <person name="Singh A."/>
            <person name="Thomas B.C."/>
            <person name="Banfield J.F."/>
        </authorList>
    </citation>
    <scope>NUCLEOTIDE SEQUENCE [LARGE SCALE GENOMIC DNA]</scope>
    <source>
        <strain evidence="8">AMDSBA1</strain>
    </source>
</reference>
<dbReference type="PROSITE" id="PS00216">
    <property type="entry name" value="SUGAR_TRANSPORT_1"/>
    <property type="match status" value="1"/>
</dbReference>
<protein>
    <submittedName>
        <fullName evidence="8">MFS transporter</fullName>
    </submittedName>
</protein>
<dbReference type="PANTHER" id="PTHR23511:SF34">
    <property type="entry name" value="SYNAPTIC VESICLE GLYCOPROTEIN 2"/>
    <property type="match status" value="1"/>
</dbReference>
<feature type="transmembrane region" description="Helical" evidence="6">
    <location>
        <begin position="124"/>
        <end position="147"/>
    </location>
</feature>
<dbReference type="InterPro" id="IPR036259">
    <property type="entry name" value="MFS_trans_sf"/>
</dbReference>
<evidence type="ECO:0000313" key="9">
    <source>
        <dbReference type="Proteomes" id="UP000242699"/>
    </source>
</evidence>
<dbReference type="SUPFAM" id="SSF103473">
    <property type="entry name" value="MFS general substrate transporter"/>
    <property type="match status" value="1"/>
</dbReference>
<evidence type="ECO:0000313" key="8">
    <source>
        <dbReference type="EMBL" id="PSR29132.1"/>
    </source>
</evidence>
<feature type="transmembrane region" description="Helical" evidence="6">
    <location>
        <begin position="159"/>
        <end position="181"/>
    </location>
</feature>
<organism evidence="8 9">
    <name type="scientific">Sulfobacillus benefaciens</name>
    <dbReference type="NCBI Taxonomy" id="453960"/>
    <lineage>
        <taxon>Bacteria</taxon>
        <taxon>Bacillati</taxon>
        <taxon>Bacillota</taxon>
        <taxon>Clostridia</taxon>
        <taxon>Eubacteriales</taxon>
        <taxon>Clostridiales Family XVII. Incertae Sedis</taxon>
        <taxon>Sulfobacillus</taxon>
    </lineage>
</organism>
<dbReference type="EMBL" id="PXYT01000017">
    <property type="protein sequence ID" value="PSR29132.1"/>
    <property type="molecule type" value="Genomic_DNA"/>
</dbReference>
<dbReference type="Pfam" id="PF00083">
    <property type="entry name" value="Sugar_tr"/>
    <property type="match status" value="1"/>
</dbReference>
<evidence type="ECO:0000256" key="6">
    <source>
        <dbReference type="SAM" id="Phobius"/>
    </source>
</evidence>
<proteinExistence type="predicted"/>
<feature type="transmembrane region" description="Helical" evidence="6">
    <location>
        <begin position="327"/>
        <end position="347"/>
    </location>
</feature>
<dbReference type="GO" id="GO:0022857">
    <property type="term" value="F:transmembrane transporter activity"/>
    <property type="evidence" value="ECO:0007669"/>
    <property type="project" value="InterPro"/>
</dbReference>
<evidence type="ECO:0000256" key="1">
    <source>
        <dbReference type="ARBA" id="ARBA00004651"/>
    </source>
</evidence>
<dbReference type="AlphaFoldDB" id="A0A2T2X3S1"/>
<sequence length="476" mass="51993">MERNVEPLNSGRILARMDRISVWSLPYLFIGIIGVGFLFTFYDIFNINVSFIETCGAIVPGCTPVGAAHFIGLPVMMNLVGYVVGTLILSPLADRFGRRDMLLVTMMITGLGSLWTAFSHDYSTFIWSRALTGVGVGADLAIVNTYINEVAPKEGRARYTALIFIMSGIGAFLGIWIGLWLTTPATPFPLGLPIAMAGPHFLNGWRLMYFVGAFLALVGVLLRVRMPESPRWLITRNRTEEAEHIVFHMEEMARQKQTLRNPGADVEVIQAKKPLPYSEIFADPKYRKRTFLLLAMWSIGYVTVYSFAAGFTSLLVSLHYPVPEAGLIAAFGTVGMILSGVVAYGWGERLERKVWMLWSALLTLLGGFIIAEAGTILWLSMFGAIMVFFGFDLWVPIAYAWSTEHYPTRARASGFALVDGLGHLGGGVGVLLVVPFVSGLPVLGAFMIIGGFLAVSALVAQGGMSTRGIALDELSP</sequence>
<evidence type="ECO:0000259" key="7">
    <source>
        <dbReference type="PROSITE" id="PS50850"/>
    </source>
</evidence>
<dbReference type="Gene3D" id="1.20.1250.20">
    <property type="entry name" value="MFS general substrate transporter like domains"/>
    <property type="match status" value="1"/>
</dbReference>
<feature type="transmembrane region" description="Helical" evidence="6">
    <location>
        <begin position="413"/>
        <end position="434"/>
    </location>
</feature>
<feature type="transmembrane region" description="Helical" evidence="6">
    <location>
        <begin position="201"/>
        <end position="222"/>
    </location>
</feature>
<evidence type="ECO:0000256" key="3">
    <source>
        <dbReference type="ARBA" id="ARBA00022692"/>
    </source>
</evidence>
<feature type="transmembrane region" description="Helical" evidence="6">
    <location>
        <begin position="291"/>
        <end position="315"/>
    </location>
</feature>
<keyword evidence="4 6" id="KW-1133">Transmembrane helix</keyword>
<evidence type="ECO:0000256" key="5">
    <source>
        <dbReference type="ARBA" id="ARBA00023136"/>
    </source>
</evidence>
<keyword evidence="5 6" id="KW-0472">Membrane</keyword>
<keyword evidence="3 6" id="KW-0812">Transmembrane</keyword>
<dbReference type="GO" id="GO:0005886">
    <property type="term" value="C:plasma membrane"/>
    <property type="evidence" value="ECO:0007669"/>
    <property type="project" value="UniProtKB-SubCell"/>
</dbReference>
<feature type="transmembrane region" description="Helical" evidence="6">
    <location>
        <begin position="440"/>
        <end position="460"/>
    </location>
</feature>
<dbReference type="PANTHER" id="PTHR23511">
    <property type="entry name" value="SYNAPTIC VESICLE GLYCOPROTEIN 2"/>
    <property type="match status" value="1"/>
</dbReference>
<evidence type="ECO:0000256" key="4">
    <source>
        <dbReference type="ARBA" id="ARBA00022989"/>
    </source>
</evidence>
<dbReference type="CDD" id="cd17316">
    <property type="entry name" value="MFS_SV2_like"/>
    <property type="match status" value="1"/>
</dbReference>
<dbReference type="Proteomes" id="UP000242699">
    <property type="component" value="Unassembled WGS sequence"/>
</dbReference>
<dbReference type="InterPro" id="IPR005828">
    <property type="entry name" value="MFS_sugar_transport-like"/>
</dbReference>
<dbReference type="InterPro" id="IPR005829">
    <property type="entry name" value="Sugar_transporter_CS"/>
</dbReference>
<accession>A0A2T2X3S1</accession>
<gene>
    <name evidence="8" type="ORF">C7B43_08985</name>
</gene>
<feature type="transmembrane region" description="Helical" evidence="6">
    <location>
        <begin position="377"/>
        <end position="401"/>
    </location>
</feature>
<dbReference type="PROSITE" id="PS50850">
    <property type="entry name" value="MFS"/>
    <property type="match status" value="1"/>
</dbReference>
<comment type="caution">
    <text evidence="8">The sequence shown here is derived from an EMBL/GenBank/DDBJ whole genome shotgun (WGS) entry which is preliminary data.</text>
</comment>
<feature type="domain" description="Major facilitator superfamily (MFS) profile" evidence="7">
    <location>
        <begin position="29"/>
        <end position="468"/>
    </location>
</feature>
<comment type="subcellular location">
    <subcellularLocation>
        <location evidence="1">Cell membrane</location>
        <topology evidence="1">Multi-pass membrane protein</topology>
    </subcellularLocation>
</comment>